<dbReference type="EMBL" id="BJHV01000003">
    <property type="protein sequence ID" value="GDY49303.1"/>
    <property type="molecule type" value="Genomic_DNA"/>
</dbReference>
<sequence>MFRRRNYTTTTPAPGPTPAASRPEIIAITLNELETVERVLLHADERKRLRRPDLGPSGHTTRLLAALYQRAGAASVVQPSRQLARIPFYASDFLWLELAIEDIELYGGRPVIARDGRHLLNRFNALLGQARAITHMGGTPVFDPDTALPGPTTDS</sequence>
<dbReference type="RefSeq" id="WP_137970632.1">
    <property type="nucleotide sequence ID" value="NZ_BJHV01000003.1"/>
</dbReference>
<proteinExistence type="predicted"/>
<accession>A0A4D4KTX6</accession>
<dbReference type="AlphaFoldDB" id="A0A4D4KTX6"/>
<name>A0A4D4KTX6_9ACTN</name>
<reference evidence="2 3" key="1">
    <citation type="journal article" date="2020" name="Int. J. Syst. Evol. Microbiol.">
        <title>Reclassification of Streptomyces castelarensis and Streptomyces sporoclivatus as later heterotypic synonyms of Streptomyces antimycoticus.</title>
        <authorList>
            <person name="Komaki H."/>
            <person name="Tamura T."/>
        </authorList>
    </citation>
    <scope>NUCLEOTIDE SEQUENCE [LARGE SCALE GENOMIC DNA]</scope>
    <source>
        <strain evidence="2 3">NBRC 12839</strain>
    </source>
</reference>
<dbReference type="Proteomes" id="UP000299290">
    <property type="component" value="Unassembled WGS sequence"/>
</dbReference>
<comment type="caution">
    <text evidence="2">The sequence shown here is derived from an EMBL/GenBank/DDBJ whole genome shotgun (WGS) entry which is preliminary data.</text>
</comment>
<evidence type="ECO:0000313" key="3">
    <source>
        <dbReference type="Proteomes" id="UP000299290"/>
    </source>
</evidence>
<evidence type="ECO:0000256" key="1">
    <source>
        <dbReference type="SAM" id="MobiDB-lite"/>
    </source>
</evidence>
<feature type="region of interest" description="Disordered" evidence="1">
    <location>
        <begin position="1"/>
        <end position="21"/>
    </location>
</feature>
<evidence type="ECO:0000313" key="2">
    <source>
        <dbReference type="EMBL" id="GDY49303.1"/>
    </source>
</evidence>
<organism evidence="2 3">
    <name type="scientific">Streptomyces antimycoticus</name>
    <dbReference type="NCBI Taxonomy" id="68175"/>
    <lineage>
        <taxon>Bacteria</taxon>
        <taxon>Bacillati</taxon>
        <taxon>Actinomycetota</taxon>
        <taxon>Actinomycetes</taxon>
        <taxon>Kitasatosporales</taxon>
        <taxon>Streptomycetaceae</taxon>
        <taxon>Streptomyces</taxon>
        <taxon>Streptomyces violaceusniger group</taxon>
    </lineage>
</organism>
<keyword evidence="3" id="KW-1185">Reference proteome</keyword>
<protein>
    <submittedName>
        <fullName evidence="2">Uncharacterized protein</fullName>
    </submittedName>
</protein>
<gene>
    <name evidence="2" type="ORF">SANT12839_101850</name>
</gene>